<evidence type="ECO:0000313" key="4">
    <source>
        <dbReference type="EMBL" id="MBB5079774.1"/>
    </source>
</evidence>
<dbReference type="GO" id="GO:0016887">
    <property type="term" value="F:ATP hydrolysis activity"/>
    <property type="evidence" value="ECO:0007669"/>
    <property type="project" value="InterPro"/>
</dbReference>
<evidence type="ECO:0000256" key="2">
    <source>
        <dbReference type="SAM" id="MobiDB-lite"/>
    </source>
</evidence>
<proteinExistence type="predicted"/>
<gene>
    <name evidence="4" type="ORF">HNR40_005260</name>
</gene>
<dbReference type="SUPFAM" id="SSF52540">
    <property type="entry name" value="P-loop containing nucleoside triphosphate hydrolases"/>
    <property type="match status" value="1"/>
</dbReference>
<dbReference type="GO" id="GO:0005524">
    <property type="term" value="F:ATP binding"/>
    <property type="evidence" value="ECO:0007669"/>
    <property type="project" value="InterPro"/>
</dbReference>
<reference evidence="4 5" key="1">
    <citation type="submission" date="2020-08" db="EMBL/GenBank/DDBJ databases">
        <title>Genomic Encyclopedia of Type Strains, Phase IV (KMG-IV): sequencing the most valuable type-strain genomes for metagenomic binning, comparative biology and taxonomic classification.</title>
        <authorList>
            <person name="Goeker M."/>
        </authorList>
    </citation>
    <scope>NUCLEOTIDE SEQUENCE [LARGE SCALE GENOMIC DNA]</scope>
    <source>
        <strain evidence="4 5">DSM 45385</strain>
    </source>
</reference>
<evidence type="ECO:0000259" key="3">
    <source>
        <dbReference type="Pfam" id="PF00005"/>
    </source>
</evidence>
<comment type="caution">
    <text evidence="4">The sequence shown here is derived from an EMBL/GenBank/DDBJ whole genome shotgun (WGS) entry which is preliminary data.</text>
</comment>
<feature type="region of interest" description="Disordered" evidence="2">
    <location>
        <begin position="37"/>
        <end position="56"/>
    </location>
</feature>
<dbReference type="Pfam" id="PF00005">
    <property type="entry name" value="ABC_tran"/>
    <property type="match status" value="1"/>
</dbReference>
<accession>A0A7W8A676</accession>
<protein>
    <submittedName>
        <fullName evidence="4">ABC-type Fe3+/spermidine/putrescine transport system ATPase subunit</fullName>
    </submittedName>
</protein>
<organism evidence="4 5">
    <name type="scientific">Nonomuraea endophytica</name>
    <dbReference type="NCBI Taxonomy" id="714136"/>
    <lineage>
        <taxon>Bacteria</taxon>
        <taxon>Bacillati</taxon>
        <taxon>Actinomycetota</taxon>
        <taxon>Actinomycetes</taxon>
        <taxon>Streptosporangiales</taxon>
        <taxon>Streptosporangiaceae</taxon>
        <taxon>Nonomuraea</taxon>
    </lineage>
</organism>
<keyword evidence="5" id="KW-1185">Reference proteome</keyword>
<dbReference type="Proteomes" id="UP000568380">
    <property type="component" value="Unassembled WGS sequence"/>
</dbReference>
<dbReference type="EMBL" id="JACHIN010000007">
    <property type="protein sequence ID" value="MBB5079774.1"/>
    <property type="molecule type" value="Genomic_DNA"/>
</dbReference>
<dbReference type="InterPro" id="IPR050093">
    <property type="entry name" value="ABC_SmlMolc_Importer"/>
</dbReference>
<evidence type="ECO:0000256" key="1">
    <source>
        <dbReference type="ARBA" id="ARBA00022448"/>
    </source>
</evidence>
<dbReference type="AlphaFoldDB" id="A0A7W8A676"/>
<sequence>MNDVRLEIAEGEFFSFLGPSGCGQTTTMRMIAGFEEPTGGVVRPHGQDVTNVPPNRRDVNTVFKPYALFPHMSATTTAERGDPVRLSWQPRHSYVIGQ</sequence>
<name>A0A7W8A676_9ACTN</name>
<dbReference type="PANTHER" id="PTHR42781:SF4">
    <property type="entry name" value="SPERMIDINE_PUTRESCINE IMPORT ATP-BINDING PROTEIN POTA"/>
    <property type="match status" value="1"/>
</dbReference>
<evidence type="ECO:0000313" key="5">
    <source>
        <dbReference type="Proteomes" id="UP000568380"/>
    </source>
</evidence>
<dbReference type="Gene3D" id="3.40.50.300">
    <property type="entry name" value="P-loop containing nucleotide triphosphate hydrolases"/>
    <property type="match status" value="1"/>
</dbReference>
<keyword evidence="1" id="KW-0813">Transport</keyword>
<dbReference type="InterPro" id="IPR027417">
    <property type="entry name" value="P-loop_NTPase"/>
</dbReference>
<dbReference type="PANTHER" id="PTHR42781">
    <property type="entry name" value="SPERMIDINE/PUTRESCINE IMPORT ATP-BINDING PROTEIN POTA"/>
    <property type="match status" value="1"/>
</dbReference>
<dbReference type="InterPro" id="IPR003439">
    <property type="entry name" value="ABC_transporter-like_ATP-bd"/>
</dbReference>
<feature type="domain" description="ABC transporter" evidence="3">
    <location>
        <begin position="2"/>
        <end position="77"/>
    </location>
</feature>